<gene>
    <name evidence="4" type="ORF">SAMN05444955_11568</name>
</gene>
<dbReference type="GO" id="GO:0032259">
    <property type="term" value="P:methylation"/>
    <property type="evidence" value="ECO:0007669"/>
    <property type="project" value="UniProtKB-KW"/>
</dbReference>
<dbReference type="InterPro" id="IPR029063">
    <property type="entry name" value="SAM-dependent_MTases_sf"/>
</dbReference>
<evidence type="ECO:0000313" key="4">
    <source>
        <dbReference type="EMBL" id="SEN60294.1"/>
    </source>
</evidence>
<proteinExistence type="predicted"/>
<keyword evidence="2 4" id="KW-0808">Transferase</keyword>
<dbReference type="CDD" id="cd02440">
    <property type="entry name" value="AdoMet_MTases"/>
    <property type="match status" value="1"/>
</dbReference>
<dbReference type="Gene3D" id="3.40.50.150">
    <property type="entry name" value="Vaccinia Virus protein VP39"/>
    <property type="match status" value="1"/>
</dbReference>
<protein>
    <submittedName>
        <fullName evidence="4">16S rRNA (Guanine1207-N2)-methyltransferase</fullName>
    </submittedName>
</protein>
<evidence type="ECO:0000259" key="3">
    <source>
        <dbReference type="Pfam" id="PF05175"/>
    </source>
</evidence>
<dbReference type="AlphaFoldDB" id="A0A1H8HWB6"/>
<dbReference type="PANTHER" id="PTHR47816">
    <property type="entry name" value="RIBOSOMAL RNA SMALL SUBUNIT METHYLTRANSFERASE C"/>
    <property type="match status" value="1"/>
</dbReference>
<dbReference type="RefSeq" id="WP_089971427.1">
    <property type="nucleotide sequence ID" value="NZ_FOCQ01000015.1"/>
</dbReference>
<sequence>MSDHYYSPQPASKNEHREFQASLLGHTLTFITDAGVFSKKGVDFGSRLLIETAEIGNASTVLDLGCGYGPIGIAVAVRYPQAHVVMVDINERAVHLAAENARRNGLGNRVEVVRSDGFAEIANRKFDRILFNPPIRVGKAAVYRLFAEAKEHLNPGGSLWVVIRKQQGAASARAELERLYPSVNLARQKKGYWILEAVSD</sequence>
<dbReference type="PANTHER" id="PTHR47816:SF4">
    <property type="entry name" value="RIBOSOMAL RNA SMALL SUBUNIT METHYLTRANSFERASE C"/>
    <property type="match status" value="1"/>
</dbReference>
<dbReference type="InterPro" id="IPR046977">
    <property type="entry name" value="RsmC/RlmG"/>
</dbReference>
<dbReference type="STRING" id="1173111.SAMN05444955_11568"/>
<feature type="domain" description="Methyltransferase small" evidence="3">
    <location>
        <begin position="28"/>
        <end position="195"/>
    </location>
</feature>
<evidence type="ECO:0000256" key="2">
    <source>
        <dbReference type="ARBA" id="ARBA00022679"/>
    </source>
</evidence>
<accession>A0A1H8HWB6</accession>
<organism evidence="4 5">
    <name type="scientific">Lihuaxuella thermophila</name>
    <dbReference type="NCBI Taxonomy" id="1173111"/>
    <lineage>
        <taxon>Bacteria</taxon>
        <taxon>Bacillati</taxon>
        <taxon>Bacillota</taxon>
        <taxon>Bacilli</taxon>
        <taxon>Bacillales</taxon>
        <taxon>Thermoactinomycetaceae</taxon>
        <taxon>Lihuaxuella</taxon>
    </lineage>
</organism>
<dbReference type="GO" id="GO:0008757">
    <property type="term" value="F:S-adenosylmethionine-dependent methyltransferase activity"/>
    <property type="evidence" value="ECO:0007669"/>
    <property type="project" value="InterPro"/>
</dbReference>
<dbReference type="InterPro" id="IPR007848">
    <property type="entry name" value="Small_mtfrase_dom"/>
</dbReference>
<name>A0A1H8HWB6_9BACL</name>
<dbReference type="Proteomes" id="UP000199695">
    <property type="component" value="Unassembled WGS sequence"/>
</dbReference>
<keyword evidence="5" id="KW-1185">Reference proteome</keyword>
<evidence type="ECO:0000256" key="1">
    <source>
        <dbReference type="ARBA" id="ARBA00022603"/>
    </source>
</evidence>
<evidence type="ECO:0000313" key="5">
    <source>
        <dbReference type="Proteomes" id="UP000199695"/>
    </source>
</evidence>
<dbReference type="SUPFAM" id="SSF53335">
    <property type="entry name" value="S-adenosyl-L-methionine-dependent methyltransferases"/>
    <property type="match status" value="1"/>
</dbReference>
<dbReference type="EMBL" id="FOCQ01000015">
    <property type="protein sequence ID" value="SEN60294.1"/>
    <property type="molecule type" value="Genomic_DNA"/>
</dbReference>
<dbReference type="OrthoDB" id="9764961at2"/>
<reference evidence="4 5" key="1">
    <citation type="submission" date="2016-10" db="EMBL/GenBank/DDBJ databases">
        <authorList>
            <person name="de Groot N.N."/>
        </authorList>
    </citation>
    <scope>NUCLEOTIDE SEQUENCE [LARGE SCALE GENOMIC DNA]</scope>
    <source>
        <strain evidence="4 5">DSM 46701</strain>
    </source>
</reference>
<dbReference type="Pfam" id="PF05175">
    <property type="entry name" value="MTS"/>
    <property type="match status" value="1"/>
</dbReference>
<keyword evidence="1 4" id="KW-0489">Methyltransferase</keyword>